<evidence type="ECO:0008006" key="3">
    <source>
        <dbReference type="Google" id="ProtNLM"/>
    </source>
</evidence>
<evidence type="ECO:0000313" key="2">
    <source>
        <dbReference type="Proteomes" id="UP001518990"/>
    </source>
</evidence>
<name>A0ABS3KAV3_9PROT</name>
<sequence length="388" mass="41204">MLDFIRPTTLQGSAKAHGDGVTDDTAAIQAALDTRKSVYLDEDRTYKITGPLFFRRPGQQFGSATAQGCTLACYGSSDILDTHGMHGVRIKGFRMVGKQGDGTRNHTGGFGIQVGTQGSPMAATTRQTGAVDIEDLIFDGMSGGISITDANGVNIADVQMAAMRDAGFVVRARDANHRVDNIRIENAIYSAAKEAREDGSGVGLLIDGEVHGCVLDYFVTVRPSYGIKVVNTHGANTKARPAFLFGSHIGCDFPKFEGIYIAEIDRCRFQDLYCHGSETSNGITFERGVRDAKIIGANVSGHYCSAISFDGNILDLHAVEADWCSQTAPHAFAAVQLGRNARNVRVVGGGNSAGVGNAAFGIFRASPATEVELAAAGQWRGAFGAKNW</sequence>
<dbReference type="RefSeq" id="WP_207446214.1">
    <property type="nucleotide sequence ID" value="NZ_CP061094.1"/>
</dbReference>
<reference evidence="1 2" key="1">
    <citation type="submission" date="2020-09" db="EMBL/GenBank/DDBJ databases">
        <title>Roseomonas.</title>
        <authorList>
            <person name="Zhu W."/>
        </authorList>
    </citation>
    <scope>NUCLEOTIDE SEQUENCE [LARGE SCALE GENOMIC DNA]</scope>
    <source>
        <strain evidence="1 2">1311</strain>
    </source>
</reference>
<accession>A0ABS3KAV3</accession>
<keyword evidence="2" id="KW-1185">Reference proteome</keyword>
<dbReference type="Gene3D" id="2.160.20.10">
    <property type="entry name" value="Single-stranded right-handed beta-helix, Pectin lyase-like"/>
    <property type="match status" value="1"/>
</dbReference>
<protein>
    <recommendedName>
        <fullName evidence="3">Pectate lyase superfamily protein domain-containing protein</fullName>
    </recommendedName>
</protein>
<dbReference type="SUPFAM" id="SSF51126">
    <property type="entry name" value="Pectin lyase-like"/>
    <property type="match status" value="1"/>
</dbReference>
<dbReference type="InterPro" id="IPR011050">
    <property type="entry name" value="Pectin_lyase_fold/virulence"/>
</dbReference>
<comment type="caution">
    <text evidence="1">The sequence shown here is derived from an EMBL/GenBank/DDBJ whole genome shotgun (WGS) entry which is preliminary data.</text>
</comment>
<organism evidence="1 2">
    <name type="scientific">Roseomonas marmotae</name>
    <dbReference type="NCBI Taxonomy" id="2768161"/>
    <lineage>
        <taxon>Bacteria</taxon>
        <taxon>Pseudomonadati</taxon>
        <taxon>Pseudomonadota</taxon>
        <taxon>Alphaproteobacteria</taxon>
        <taxon>Acetobacterales</taxon>
        <taxon>Roseomonadaceae</taxon>
        <taxon>Roseomonas</taxon>
    </lineage>
</organism>
<evidence type="ECO:0000313" key="1">
    <source>
        <dbReference type="EMBL" id="MBO1074572.1"/>
    </source>
</evidence>
<dbReference type="InterPro" id="IPR012334">
    <property type="entry name" value="Pectin_lyas_fold"/>
</dbReference>
<proteinExistence type="predicted"/>
<dbReference type="Proteomes" id="UP001518990">
    <property type="component" value="Unassembled WGS sequence"/>
</dbReference>
<gene>
    <name evidence="1" type="ORF">IAI60_08115</name>
</gene>
<dbReference type="EMBL" id="JACTNF010000006">
    <property type="protein sequence ID" value="MBO1074572.1"/>
    <property type="molecule type" value="Genomic_DNA"/>
</dbReference>